<feature type="signal peptide" evidence="2">
    <location>
        <begin position="1"/>
        <end position="15"/>
    </location>
</feature>
<feature type="compositionally biased region" description="Basic and acidic residues" evidence="1">
    <location>
        <begin position="441"/>
        <end position="451"/>
    </location>
</feature>
<feature type="region of interest" description="Disordered" evidence="1">
    <location>
        <begin position="821"/>
        <end position="895"/>
    </location>
</feature>
<feature type="region of interest" description="Disordered" evidence="1">
    <location>
        <begin position="377"/>
        <end position="484"/>
    </location>
</feature>
<accession>A0A0N4YZX5</accession>
<evidence type="ECO:0000313" key="3">
    <source>
        <dbReference type="Proteomes" id="UP000038045"/>
    </source>
</evidence>
<keyword evidence="3" id="KW-1185">Reference proteome</keyword>
<sequence length="895" mass="93881">MRIAKCAVLAASVLAASTMIASSAGARAPGIMYHHTFYSDATLTTQTASRGGGGFHHKVGSVLDHPRRHLAAILVPQASATCRLNRRLAEAAVDGVFRLDHAVAHAAVGLGQATHSGESTTIGPPLRSVVREGVEFCVARIDQGATAGLQGFVDGGARGGQVQNIAQVAPALAAARHDDLHLAAFAHVAGQRAGAVADGDRGVLGHVPALVVEVIVLEGDLQDARCAGFRRQAADQDLERAVHAARADAQTVVKRGVGDDQLLFGITGRGGRGPGLRRRSGRSSYGDFYMAVGSAGQDAAGADVHLDALGDDQADGEDHEGVGDDHGVQMPGGGVDLHHLAQARPCGEQADHQDQAQRRGLGLQRAVRLLLDGDGLAAPPAGDAAQAKRHDEGDPGEGVEMRMLGIGPQAKADRCRDQQGHDPQQMRPQGPLAPVAQQDDGQGHADADQRPHGLRRHVKTPSERRLPSLANGARKEGSGRGDRLFDGAEDGVMLVVQHLDADGVAVLEEGGLGRAGLDGLDRADLGDAGIAQAALGHRLARAAVGALVRHRARADDRPGDQRAGLGQVGDQDAEVEGHVDAGVRLAKVSAVQLHQQGAGQLAVLPAIAQRIRRDEDRRQGAGRLGLEEAEALGQLARNQVAQRDIVDQADQTDRRQSLVAGRALGHVAGDDDDLGFQVAAPGLVLQRDGVAGAEEVVGAALIHQRVGPEGRRHLGVAGFAHQFDVVHIGRAVSPLIGAGQGGGGLVLAEAAARHGFVLQALGQGPQQGLAAVPVIQRRLQRGRDQEGVREPVQVVGDDDEAAVTAVLERGEFHEAKLVRPEAVGKRSRWPRTPCSINYSGVKSRRGPRPRCAGPDRAPRPRRRWRRRARAPTGSGARSRPRDRTGPCPHRHRPRG</sequence>
<evidence type="ECO:0000256" key="1">
    <source>
        <dbReference type="SAM" id="MobiDB-lite"/>
    </source>
</evidence>
<feature type="compositionally biased region" description="Basic residues" evidence="1">
    <location>
        <begin position="859"/>
        <end position="869"/>
    </location>
</feature>
<evidence type="ECO:0000313" key="4">
    <source>
        <dbReference type="WBParaSite" id="PTRK_0000000700.1"/>
    </source>
</evidence>
<reference evidence="4" key="1">
    <citation type="submission" date="2017-02" db="UniProtKB">
        <authorList>
            <consortium name="WormBaseParasite"/>
        </authorList>
    </citation>
    <scope>IDENTIFICATION</scope>
</reference>
<feature type="compositionally biased region" description="Basic and acidic residues" evidence="1">
    <location>
        <begin position="473"/>
        <end position="484"/>
    </location>
</feature>
<dbReference type="AlphaFoldDB" id="A0A0N4YZX5"/>
<proteinExistence type="predicted"/>
<dbReference type="Proteomes" id="UP000038045">
    <property type="component" value="Unplaced"/>
</dbReference>
<name>A0A0N4YZX5_PARTI</name>
<feature type="compositionally biased region" description="Basic and acidic residues" evidence="1">
    <location>
        <begin position="411"/>
        <end position="420"/>
    </location>
</feature>
<protein>
    <submittedName>
        <fullName evidence="4">Secreted protein</fullName>
    </submittedName>
</protein>
<keyword evidence="2" id="KW-0732">Signal</keyword>
<evidence type="ECO:0000256" key="2">
    <source>
        <dbReference type="SAM" id="SignalP"/>
    </source>
</evidence>
<organism evidence="3 4">
    <name type="scientific">Parastrongyloides trichosuri</name>
    <name type="common">Possum-specific nematode worm</name>
    <dbReference type="NCBI Taxonomy" id="131310"/>
    <lineage>
        <taxon>Eukaryota</taxon>
        <taxon>Metazoa</taxon>
        <taxon>Ecdysozoa</taxon>
        <taxon>Nematoda</taxon>
        <taxon>Chromadorea</taxon>
        <taxon>Rhabditida</taxon>
        <taxon>Tylenchina</taxon>
        <taxon>Panagrolaimomorpha</taxon>
        <taxon>Strongyloidoidea</taxon>
        <taxon>Strongyloididae</taxon>
        <taxon>Parastrongyloides</taxon>
    </lineage>
</organism>
<feature type="region of interest" description="Disordered" evidence="1">
    <location>
        <begin position="309"/>
        <end position="337"/>
    </location>
</feature>
<feature type="compositionally biased region" description="Acidic residues" evidence="1">
    <location>
        <begin position="309"/>
        <end position="318"/>
    </location>
</feature>
<dbReference type="WBParaSite" id="PTRK_0000000700.1">
    <property type="protein sequence ID" value="PTRK_0000000700.1"/>
    <property type="gene ID" value="PTRK_0000000700"/>
</dbReference>
<feature type="chain" id="PRO_5012384657" evidence="2">
    <location>
        <begin position="16"/>
        <end position="895"/>
    </location>
</feature>